<dbReference type="AlphaFoldDB" id="A0AAN7TR75"/>
<evidence type="ECO:0000259" key="4">
    <source>
        <dbReference type="PROSITE" id="PS50250"/>
    </source>
</evidence>
<feature type="region of interest" description="Disordered" evidence="3">
    <location>
        <begin position="481"/>
        <end position="500"/>
    </location>
</feature>
<name>A0AAN7TR75_9MYCE</name>
<proteinExistence type="inferred from homology"/>
<accession>A0AAN7TR75</accession>
<dbReference type="InterPro" id="IPR000717">
    <property type="entry name" value="PCI_dom"/>
</dbReference>
<evidence type="ECO:0000313" key="6">
    <source>
        <dbReference type="Proteomes" id="UP001344447"/>
    </source>
</evidence>
<keyword evidence="2" id="KW-0647">Proteasome</keyword>
<dbReference type="EMBL" id="JAVFKY010000003">
    <property type="protein sequence ID" value="KAK5578852.1"/>
    <property type="molecule type" value="Genomic_DNA"/>
</dbReference>
<dbReference type="InterPro" id="IPR036390">
    <property type="entry name" value="WH_DNA-bd_sf"/>
</dbReference>
<protein>
    <recommendedName>
        <fullName evidence="4">PCI domain-containing protein</fullName>
    </recommendedName>
</protein>
<dbReference type="SMART" id="SM00088">
    <property type="entry name" value="PINT"/>
    <property type="match status" value="1"/>
</dbReference>
<dbReference type="PROSITE" id="PS50250">
    <property type="entry name" value="PCI"/>
    <property type="match status" value="1"/>
</dbReference>
<dbReference type="Gene3D" id="1.25.40.10">
    <property type="entry name" value="Tetratricopeptide repeat domain"/>
    <property type="match status" value="1"/>
</dbReference>
<evidence type="ECO:0000256" key="3">
    <source>
        <dbReference type="SAM" id="MobiDB-lite"/>
    </source>
</evidence>
<dbReference type="Pfam" id="PF08375">
    <property type="entry name" value="Rpn3_C"/>
    <property type="match status" value="1"/>
</dbReference>
<sequence>MADIEMSDASKPSVVEEVDPVQKANEASLLTCADIKKNIGLIDKGVDTKEMRFIISVLRHIQSIRKKLNYKVLNQTVNFAFAHPNHSTKKNFLLSFIKSDGSSMDIDSTSQTTEKETTPSSHMNIEVESYIHLLVLIHLIDQKRYEDATKCSSALMETVQSNTRITLYPLSSKIFFYYSLSYEMTNNLQEVRSTLISALRTATLRHNDEGQATIINLLLRNYLEYNLFDQADKLLTNTQFPETASSNQFARYFYYQGRIRAIQLEYAESFKFLTQAIRKAPQNTAGGFRRTVYKLLSIVQLLMGEIPERNTFSQKQLKTALKPYFHLTEAVRVGDLGSFNQALEQNSNVFKSDQTYTLVQRLRSNVIKAGLKKLNTAYSRISFNDICTKLKFDGTTQDIMFIIAKTIKDGVIDATINYEGGYLQSRENTDAYSTQEPLHAFSNRIDICLKIHNDSLKAMRFHPDLNKAETEKIAEVAKTIKEEMERQAEESSDNEGDSDF</sequence>
<dbReference type="InterPro" id="IPR050756">
    <property type="entry name" value="CSN3"/>
</dbReference>
<gene>
    <name evidence="5" type="ORF">RB653_008527</name>
</gene>
<comment type="similarity">
    <text evidence="1">Belongs to the proteasome subunit S3 family.</text>
</comment>
<comment type="caution">
    <text evidence="5">The sequence shown here is derived from an EMBL/GenBank/DDBJ whole genome shotgun (WGS) entry which is preliminary data.</text>
</comment>
<dbReference type="InterPro" id="IPR013586">
    <property type="entry name" value="PSMD3_C"/>
</dbReference>
<keyword evidence="6" id="KW-1185">Reference proteome</keyword>
<organism evidence="5 6">
    <name type="scientific">Dictyostelium firmibasis</name>
    <dbReference type="NCBI Taxonomy" id="79012"/>
    <lineage>
        <taxon>Eukaryota</taxon>
        <taxon>Amoebozoa</taxon>
        <taxon>Evosea</taxon>
        <taxon>Eumycetozoa</taxon>
        <taxon>Dictyostelia</taxon>
        <taxon>Dictyosteliales</taxon>
        <taxon>Dictyosteliaceae</taxon>
        <taxon>Dictyostelium</taxon>
    </lineage>
</organism>
<feature type="compositionally biased region" description="Acidic residues" evidence="3">
    <location>
        <begin position="490"/>
        <end position="500"/>
    </location>
</feature>
<feature type="domain" description="PCI" evidence="4">
    <location>
        <begin position="250"/>
        <end position="430"/>
    </location>
</feature>
<dbReference type="SUPFAM" id="SSF46785">
    <property type="entry name" value="Winged helix' DNA-binding domain"/>
    <property type="match status" value="1"/>
</dbReference>
<dbReference type="Pfam" id="PF01399">
    <property type="entry name" value="PCI"/>
    <property type="match status" value="1"/>
</dbReference>
<dbReference type="SMART" id="SM00753">
    <property type="entry name" value="PAM"/>
    <property type="match status" value="1"/>
</dbReference>
<evidence type="ECO:0000256" key="1">
    <source>
        <dbReference type="ARBA" id="ARBA00007912"/>
    </source>
</evidence>
<evidence type="ECO:0000256" key="2">
    <source>
        <dbReference type="ARBA" id="ARBA00022942"/>
    </source>
</evidence>
<evidence type="ECO:0000313" key="5">
    <source>
        <dbReference type="EMBL" id="KAK5578852.1"/>
    </source>
</evidence>
<dbReference type="SUPFAM" id="SSF48452">
    <property type="entry name" value="TPR-like"/>
    <property type="match status" value="1"/>
</dbReference>
<dbReference type="Proteomes" id="UP001344447">
    <property type="component" value="Unassembled WGS sequence"/>
</dbReference>
<dbReference type="Pfam" id="PF25573">
    <property type="entry name" value="TPR_PSMD3_N"/>
    <property type="match status" value="1"/>
</dbReference>
<dbReference type="GO" id="GO:0030234">
    <property type="term" value="F:enzyme regulator activity"/>
    <property type="evidence" value="ECO:0007669"/>
    <property type="project" value="InterPro"/>
</dbReference>
<dbReference type="GO" id="GO:0008541">
    <property type="term" value="C:proteasome regulatory particle, lid subcomplex"/>
    <property type="evidence" value="ECO:0007669"/>
    <property type="project" value="TreeGrafter"/>
</dbReference>
<dbReference type="PANTHER" id="PTHR10758">
    <property type="entry name" value="26S PROTEASOME NON-ATPASE REGULATORY SUBUNIT 3/COP9 SIGNALOSOME COMPLEX SUBUNIT 3"/>
    <property type="match status" value="1"/>
</dbReference>
<dbReference type="InterPro" id="IPR011990">
    <property type="entry name" value="TPR-like_helical_dom_sf"/>
</dbReference>
<dbReference type="InterPro" id="IPR057985">
    <property type="entry name" value="TPR_PSMD3_N"/>
</dbReference>
<reference evidence="5 6" key="1">
    <citation type="submission" date="2023-11" db="EMBL/GenBank/DDBJ databases">
        <title>Dfirmibasis_genome.</title>
        <authorList>
            <person name="Edelbroek B."/>
            <person name="Kjellin J."/>
            <person name="Jerlstrom-Hultqvist J."/>
            <person name="Soderbom F."/>
        </authorList>
    </citation>
    <scope>NUCLEOTIDE SEQUENCE [LARGE SCALE GENOMIC DNA]</scope>
    <source>
        <strain evidence="5 6">TNS-C-14</strain>
    </source>
</reference>
<dbReference type="GO" id="GO:0006511">
    <property type="term" value="P:ubiquitin-dependent protein catabolic process"/>
    <property type="evidence" value="ECO:0007669"/>
    <property type="project" value="TreeGrafter"/>
</dbReference>
<dbReference type="PANTHER" id="PTHR10758:SF2">
    <property type="entry name" value="26S PROTEASOME NON-ATPASE REGULATORY SUBUNIT 3"/>
    <property type="match status" value="1"/>
</dbReference>
<dbReference type="GO" id="GO:0042176">
    <property type="term" value="P:regulation of protein catabolic process"/>
    <property type="evidence" value="ECO:0007669"/>
    <property type="project" value="InterPro"/>
</dbReference>